<comment type="subcellular location">
    <subcellularLocation>
        <location evidence="2">Cytoplasmic vesicle</location>
        <location evidence="2">Phagosome membrane</location>
    </subcellularLocation>
    <subcellularLocation>
        <location evidence="1">Early endosome membrane</location>
    </subcellularLocation>
</comment>
<dbReference type="Gene3D" id="2.60.40.10">
    <property type="entry name" value="Immunoglobulins"/>
    <property type="match status" value="1"/>
</dbReference>
<protein>
    <submittedName>
        <fullName evidence="7">Endonuclease/exonuclease/phosphatase</fullName>
    </submittedName>
</protein>
<dbReference type="InterPro" id="IPR048869">
    <property type="entry name" value="OCRL-1_2_ASH"/>
</dbReference>
<dbReference type="InterPro" id="IPR036691">
    <property type="entry name" value="Endo/exonu/phosph_ase_sf"/>
</dbReference>
<dbReference type="Pfam" id="PF22669">
    <property type="entry name" value="Exo_endo_phos2"/>
    <property type="match status" value="2"/>
</dbReference>
<keyword evidence="3" id="KW-0967">Endosome</keyword>
<evidence type="ECO:0000259" key="6">
    <source>
        <dbReference type="PROSITE" id="PS50238"/>
    </source>
</evidence>
<comment type="caution">
    <text evidence="7">The sequence shown here is derived from an EMBL/GenBank/DDBJ whole genome shotgun (WGS) entry which is preliminary data.</text>
</comment>
<dbReference type="GO" id="GO:0007165">
    <property type="term" value="P:signal transduction"/>
    <property type="evidence" value="ECO:0007669"/>
    <property type="project" value="InterPro"/>
</dbReference>
<feature type="domain" description="Rho-GAP" evidence="6">
    <location>
        <begin position="812"/>
        <end position="986"/>
    </location>
</feature>
<evidence type="ECO:0000256" key="1">
    <source>
        <dbReference type="ARBA" id="ARBA00004146"/>
    </source>
</evidence>
<keyword evidence="7" id="KW-0378">Hydrolase</keyword>
<dbReference type="InterPro" id="IPR008936">
    <property type="entry name" value="Rho_GTPase_activation_prot"/>
</dbReference>
<dbReference type="SMART" id="SM00324">
    <property type="entry name" value="RhoGAP"/>
    <property type="match status" value="1"/>
</dbReference>
<reference evidence="7" key="1">
    <citation type="submission" date="2023-03" db="EMBL/GenBank/DDBJ databases">
        <title>Massive genome expansion in bonnet fungi (Mycena s.s.) driven by repeated elements and novel gene families across ecological guilds.</title>
        <authorList>
            <consortium name="Lawrence Berkeley National Laboratory"/>
            <person name="Harder C.B."/>
            <person name="Miyauchi S."/>
            <person name="Viragh M."/>
            <person name="Kuo A."/>
            <person name="Thoen E."/>
            <person name="Andreopoulos B."/>
            <person name="Lu D."/>
            <person name="Skrede I."/>
            <person name="Drula E."/>
            <person name="Henrissat B."/>
            <person name="Morin E."/>
            <person name="Kohler A."/>
            <person name="Barry K."/>
            <person name="LaButti K."/>
            <person name="Morin E."/>
            <person name="Salamov A."/>
            <person name="Lipzen A."/>
            <person name="Mereny Z."/>
            <person name="Hegedus B."/>
            <person name="Baldrian P."/>
            <person name="Stursova M."/>
            <person name="Weitz H."/>
            <person name="Taylor A."/>
            <person name="Grigoriev I.V."/>
            <person name="Nagy L.G."/>
            <person name="Martin F."/>
            <person name="Kauserud H."/>
        </authorList>
    </citation>
    <scope>NUCLEOTIDE SEQUENCE</scope>
    <source>
        <strain evidence="7">CBHHK067</strain>
    </source>
</reference>
<evidence type="ECO:0000256" key="3">
    <source>
        <dbReference type="ARBA" id="ARBA00022753"/>
    </source>
</evidence>
<dbReference type="PROSITE" id="PS50238">
    <property type="entry name" value="RHOGAP"/>
    <property type="match status" value="1"/>
</dbReference>
<dbReference type="SMART" id="SM00128">
    <property type="entry name" value="IPPc"/>
    <property type="match status" value="1"/>
</dbReference>
<dbReference type="EMBL" id="JARKIE010000020">
    <property type="protein sequence ID" value="KAJ7700407.1"/>
    <property type="molecule type" value="Genomic_DNA"/>
</dbReference>
<dbReference type="InterPro" id="IPR013783">
    <property type="entry name" value="Ig-like_fold"/>
</dbReference>
<name>A0AAD7DXR1_MYCRO</name>
<dbReference type="PANTHER" id="PTHR11200">
    <property type="entry name" value="INOSITOL 5-PHOSPHATASE"/>
    <property type="match status" value="1"/>
</dbReference>
<dbReference type="InterPro" id="IPR000300">
    <property type="entry name" value="IPPc"/>
</dbReference>
<keyword evidence="8" id="KW-1185">Reference proteome</keyword>
<proteinExistence type="predicted"/>
<dbReference type="GO" id="GO:0004439">
    <property type="term" value="F:phosphatidylinositol-4,5-bisphosphate 5-phosphatase activity"/>
    <property type="evidence" value="ECO:0007669"/>
    <property type="project" value="TreeGrafter"/>
</dbReference>
<evidence type="ECO:0000256" key="2">
    <source>
        <dbReference type="ARBA" id="ARBA00004580"/>
    </source>
</evidence>
<dbReference type="GO" id="GO:0004519">
    <property type="term" value="F:endonuclease activity"/>
    <property type="evidence" value="ECO:0007669"/>
    <property type="project" value="UniProtKB-KW"/>
</dbReference>
<dbReference type="InterPro" id="IPR000198">
    <property type="entry name" value="RhoGAP_dom"/>
</dbReference>
<evidence type="ECO:0000313" key="7">
    <source>
        <dbReference type="EMBL" id="KAJ7700407.1"/>
    </source>
</evidence>
<evidence type="ECO:0000256" key="4">
    <source>
        <dbReference type="ARBA" id="ARBA00023329"/>
    </source>
</evidence>
<dbReference type="Pfam" id="PF00620">
    <property type="entry name" value="RhoGAP"/>
    <property type="match status" value="1"/>
</dbReference>
<feature type="compositionally biased region" description="Acidic residues" evidence="5">
    <location>
        <begin position="444"/>
        <end position="453"/>
    </location>
</feature>
<dbReference type="GO" id="GO:0046856">
    <property type="term" value="P:phosphatidylinositol dephosphorylation"/>
    <property type="evidence" value="ECO:0007669"/>
    <property type="project" value="InterPro"/>
</dbReference>
<evidence type="ECO:0000313" key="8">
    <source>
        <dbReference type="Proteomes" id="UP001221757"/>
    </source>
</evidence>
<dbReference type="Pfam" id="PF21310">
    <property type="entry name" value="OCRL-like_ASH"/>
    <property type="match status" value="1"/>
</dbReference>
<keyword evidence="7" id="KW-0540">Nuclease</keyword>
<sequence length="986" mass="107422">MAALDTSIKALLRPSDEVKAVLEALVLPSQHESGTPDRSPESRSQLEDARNKRILAVVSHSEAPDAQEEGSVFILKSKPIERAFDQSDILRVFPVFGDFSISMSQVRRETLDLRSSSQASPSLLSLTITQGGIDSVAPLTLCTQHVEALRNVLAECKRLKEVADVPPSTAAPPLVTFSWLAPYTARRAPMPALSAPQDLRVARKPLHTRLSRAFAGDAGDDASDVVRIRDAWLRARVRETCSTGTHELRVRIGTFNVNGNLPSQDLSSWLGTSAPSAKTAFIPPLAEVSPFSVAEPAGDPFEDPAGEKELAAAKKEVAPAEKTADADPDTSPDLLVLGFQELDLSTEALIYAASAAREDAWCGAVFAALGERAGLYEKLASKQLVGMLSVVLVKKALRGCFGDVRTCAAGTGIMGLMGNKGGTAVRLVFTPPVAVSTDSKENTDTDTTEDVEEKETRGSTVLTFVNAHLAAFDEMVERRNADFHELARKLRFDLGAAVQEAGAAAVPVTCNVFESDVLFWMVNLNYRIDVPDADVRVMLGEEGWEGRFEVLLKYDQLKSSMRAGKAFDMFDEGRITHLPTYRFNPGLLRDDMGYDLKRRPAWTDRVLYSASAAARVEQLSYAGHPLITMSDHRPVSAEFVVSVDVFDRAAAEAAAEKFYAQLNGLEDAHEDTNARVNLKIVDPLVGLGKVSYGKGVSRRVGIRNVGKVPCAYRLVPVDGESAVHPDWLKVEPMTALLLPDELAYITLTTYIDNASAARLNIDHKALECTLILHTVMGKDHFIAVTAEYVPTCFANSLGRLTRLPGPIRALAAPADLLAENRAINAPREIMRLVNWLMGPNINLDNLFVSAADETMVDAIRECLDTGAEFTFSPDPKNESAPVAFGETLLRLLNSLTEPIVPVELQPRCVDMTSRDEAFEMLDAFPPAAVNVWISVTAFLHYVCQSSAEPETKTKEIASVFAPVLLRDAEHAVSPVGRRHFLMYFIS</sequence>
<keyword evidence="7" id="KW-0255">Endonuclease</keyword>
<accession>A0AAD7DXR1</accession>
<dbReference type="Gene3D" id="2.30.29.110">
    <property type="match status" value="1"/>
</dbReference>
<dbReference type="Gene3D" id="1.10.555.10">
    <property type="entry name" value="Rho GTPase activation protein"/>
    <property type="match status" value="1"/>
</dbReference>
<evidence type="ECO:0000256" key="5">
    <source>
        <dbReference type="SAM" id="MobiDB-lite"/>
    </source>
</evidence>
<dbReference type="SUPFAM" id="SSF56219">
    <property type="entry name" value="DNase I-like"/>
    <property type="match status" value="1"/>
</dbReference>
<dbReference type="SUPFAM" id="SSF48350">
    <property type="entry name" value="GTPase activation domain, GAP"/>
    <property type="match status" value="1"/>
</dbReference>
<organism evidence="7 8">
    <name type="scientific">Mycena rosella</name>
    <name type="common">Pink bonnet</name>
    <name type="synonym">Agaricus rosellus</name>
    <dbReference type="NCBI Taxonomy" id="1033263"/>
    <lineage>
        <taxon>Eukaryota</taxon>
        <taxon>Fungi</taxon>
        <taxon>Dikarya</taxon>
        <taxon>Basidiomycota</taxon>
        <taxon>Agaricomycotina</taxon>
        <taxon>Agaricomycetes</taxon>
        <taxon>Agaricomycetidae</taxon>
        <taxon>Agaricales</taxon>
        <taxon>Marasmiineae</taxon>
        <taxon>Mycenaceae</taxon>
        <taxon>Mycena</taxon>
    </lineage>
</organism>
<keyword evidence="4" id="KW-0968">Cytoplasmic vesicle</keyword>
<dbReference type="Gene3D" id="3.60.10.10">
    <property type="entry name" value="Endonuclease/exonuclease/phosphatase"/>
    <property type="match status" value="1"/>
</dbReference>
<dbReference type="AlphaFoldDB" id="A0AAD7DXR1"/>
<feature type="region of interest" description="Disordered" evidence="5">
    <location>
        <begin position="436"/>
        <end position="455"/>
    </location>
</feature>
<dbReference type="InterPro" id="IPR046985">
    <property type="entry name" value="IP5"/>
</dbReference>
<dbReference type="Proteomes" id="UP001221757">
    <property type="component" value="Unassembled WGS sequence"/>
</dbReference>
<gene>
    <name evidence="7" type="ORF">B0H17DRAFT_1047214</name>
</gene>
<dbReference type="GO" id="GO:0031901">
    <property type="term" value="C:early endosome membrane"/>
    <property type="evidence" value="ECO:0007669"/>
    <property type="project" value="UniProtKB-SubCell"/>
</dbReference>
<dbReference type="PANTHER" id="PTHR11200:SF300">
    <property type="entry name" value="TYPE II INOSITOL 1,4,5-TRISPHOSPHATE 5-PHOSPHATASE"/>
    <property type="match status" value="1"/>
</dbReference>